<dbReference type="InterPro" id="IPR013762">
    <property type="entry name" value="Integrase-like_cat_sf"/>
</dbReference>
<evidence type="ECO:0000256" key="1">
    <source>
        <dbReference type="ARBA" id="ARBA00008857"/>
    </source>
</evidence>
<dbReference type="Proteomes" id="UP000231456">
    <property type="component" value="Unassembled WGS sequence"/>
</dbReference>
<evidence type="ECO:0000256" key="3">
    <source>
        <dbReference type="ARBA" id="ARBA00023125"/>
    </source>
</evidence>
<dbReference type="PANTHER" id="PTHR30349:SF64">
    <property type="entry name" value="PROPHAGE INTEGRASE INTD-RELATED"/>
    <property type="match status" value="1"/>
</dbReference>
<dbReference type="AlphaFoldDB" id="A0A2M8F981"/>
<sequence length="281" mass="32237">MKTNKVYPSWDPMVKLRQEMKLRKFSPRTIKTYIHYIQECIRFLNGKSPKEIMGEDVRRYLESLADNDKSSSTLNTAYSALQFYFEKILRRKFFATIPRAKKEKQLPIVLSQQEVTLFLSCIKNKKHLAMIQLLYGSGLRVGEVIRIKMRDIDLDRMLLHVVQSKGAKDRYTIIPQSLKNTLAVQSQLKEPGDFLFTNGSGGRHTTTSVQKVVSQVAQRIGLSKNVTPHTFRHSFATHLLENGTDIPYIQELLGHAKLETTQIYTHVARNNLSDITSPLDA</sequence>
<name>A0A2M8F981_9BACT</name>
<keyword evidence="2" id="KW-0229">DNA integration</keyword>
<keyword evidence="4" id="KW-0233">DNA recombination</keyword>
<comment type="caution">
    <text evidence="8">The sequence shown here is derived from an EMBL/GenBank/DDBJ whole genome shotgun (WGS) entry which is preliminary data.</text>
</comment>
<dbReference type="Pfam" id="PF00589">
    <property type="entry name" value="Phage_integrase"/>
    <property type="match status" value="1"/>
</dbReference>
<dbReference type="PROSITE" id="PS51900">
    <property type="entry name" value="CB"/>
    <property type="match status" value="1"/>
</dbReference>
<accession>A0A2M8F981</accession>
<evidence type="ECO:0000256" key="2">
    <source>
        <dbReference type="ARBA" id="ARBA00022908"/>
    </source>
</evidence>
<dbReference type="SUPFAM" id="SSF56349">
    <property type="entry name" value="DNA breaking-rejoining enzymes"/>
    <property type="match status" value="1"/>
</dbReference>
<dbReference type="InterPro" id="IPR004107">
    <property type="entry name" value="Integrase_SAM-like_N"/>
</dbReference>
<dbReference type="PROSITE" id="PS51898">
    <property type="entry name" value="TYR_RECOMBINASE"/>
    <property type="match status" value="1"/>
</dbReference>
<dbReference type="InterPro" id="IPR010998">
    <property type="entry name" value="Integrase_recombinase_N"/>
</dbReference>
<dbReference type="InterPro" id="IPR050090">
    <property type="entry name" value="Tyrosine_recombinase_XerCD"/>
</dbReference>
<evidence type="ECO:0000256" key="4">
    <source>
        <dbReference type="ARBA" id="ARBA00023172"/>
    </source>
</evidence>
<comment type="similarity">
    <text evidence="1">Belongs to the 'phage' integrase family.</text>
</comment>
<dbReference type="PANTHER" id="PTHR30349">
    <property type="entry name" value="PHAGE INTEGRASE-RELATED"/>
    <property type="match status" value="1"/>
</dbReference>
<organism evidence="8 9">
    <name type="scientific">Candidatus Magasanikbacteria bacterium CG_4_9_14_0_2_um_filter_42_11</name>
    <dbReference type="NCBI Taxonomy" id="1974643"/>
    <lineage>
        <taxon>Bacteria</taxon>
        <taxon>Candidatus Magasanikiibacteriota</taxon>
    </lineage>
</organism>
<evidence type="ECO:0000259" key="6">
    <source>
        <dbReference type="PROSITE" id="PS51898"/>
    </source>
</evidence>
<dbReference type="InterPro" id="IPR044068">
    <property type="entry name" value="CB"/>
</dbReference>
<dbReference type="InterPro" id="IPR011010">
    <property type="entry name" value="DNA_brk_join_enz"/>
</dbReference>
<dbReference type="Gene3D" id="1.10.150.130">
    <property type="match status" value="1"/>
</dbReference>
<protein>
    <submittedName>
        <fullName evidence="8">Integrase</fullName>
    </submittedName>
</protein>
<feature type="domain" description="Core-binding (CB)" evidence="7">
    <location>
        <begin position="8"/>
        <end position="89"/>
    </location>
</feature>
<dbReference type="Pfam" id="PF13495">
    <property type="entry name" value="Phage_int_SAM_4"/>
    <property type="match status" value="1"/>
</dbReference>
<evidence type="ECO:0000256" key="5">
    <source>
        <dbReference type="PROSITE-ProRule" id="PRU01248"/>
    </source>
</evidence>
<dbReference type="NCBIfam" id="NF040815">
    <property type="entry name" value="recomb_XerA_Arch"/>
    <property type="match status" value="1"/>
</dbReference>
<dbReference type="GO" id="GO:0003677">
    <property type="term" value="F:DNA binding"/>
    <property type="evidence" value="ECO:0007669"/>
    <property type="project" value="UniProtKB-UniRule"/>
</dbReference>
<dbReference type="GO" id="GO:0015074">
    <property type="term" value="P:DNA integration"/>
    <property type="evidence" value="ECO:0007669"/>
    <property type="project" value="UniProtKB-KW"/>
</dbReference>
<dbReference type="InterPro" id="IPR002104">
    <property type="entry name" value="Integrase_catalytic"/>
</dbReference>
<evidence type="ECO:0000313" key="8">
    <source>
        <dbReference type="EMBL" id="PJC52290.1"/>
    </source>
</evidence>
<keyword evidence="3 5" id="KW-0238">DNA-binding</keyword>
<dbReference type="Gene3D" id="1.10.443.10">
    <property type="entry name" value="Intergrase catalytic core"/>
    <property type="match status" value="1"/>
</dbReference>
<feature type="domain" description="Tyr recombinase" evidence="6">
    <location>
        <begin position="105"/>
        <end position="277"/>
    </location>
</feature>
<reference evidence="9" key="1">
    <citation type="submission" date="2017-09" db="EMBL/GenBank/DDBJ databases">
        <title>Depth-based differentiation of microbial function through sediment-hosted aquifers and enrichment of novel symbionts in the deep terrestrial subsurface.</title>
        <authorList>
            <person name="Probst A.J."/>
            <person name="Ladd B."/>
            <person name="Jarett J.K."/>
            <person name="Geller-Mcgrath D.E."/>
            <person name="Sieber C.M.K."/>
            <person name="Emerson J.B."/>
            <person name="Anantharaman K."/>
            <person name="Thomas B.C."/>
            <person name="Malmstrom R."/>
            <person name="Stieglmeier M."/>
            <person name="Klingl A."/>
            <person name="Woyke T."/>
            <person name="Ryan C.M."/>
            <person name="Banfield J.F."/>
        </authorList>
    </citation>
    <scope>NUCLEOTIDE SEQUENCE [LARGE SCALE GENOMIC DNA]</scope>
</reference>
<gene>
    <name evidence="8" type="ORF">CO030_03660</name>
</gene>
<dbReference type="GO" id="GO:0006310">
    <property type="term" value="P:DNA recombination"/>
    <property type="evidence" value="ECO:0007669"/>
    <property type="project" value="UniProtKB-KW"/>
</dbReference>
<dbReference type="EMBL" id="PFRH01000119">
    <property type="protein sequence ID" value="PJC52290.1"/>
    <property type="molecule type" value="Genomic_DNA"/>
</dbReference>
<evidence type="ECO:0000259" key="7">
    <source>
        <dbReference type="PROSITE" id="PS51900"/>
    </source>
</evidence>
<proteinExistence type="inferred from homology"/>
<evidence type="ECO:0000313" key="9">
    <source>
        <dbReference type="Proteomes" id="UP000231456"/>
    </source>
</evidence>